<dbReference type="GO" id="GO:0005886">
    <property type="term" value="C:plasma membrane"/>
    <property type="evidence" value="ECO:0007669"/>
    <property type="project" value="TreeGrafter"/>
</dbReference>
<dbReference type="InterPro" id="IPR007274">
    <property type="entry name" value="Cop_transporter"/>
</dbReference>
<keyword evidence="4" id="KW-0406">Ion transport</keyword>
<reference evidence="6 7" key="1">
    <citation type="submission" date="2015-03" db="EMBL/GenBank/DDBJ databases">
        <authorList>
            <person name="Radwan O."/>
            <person name="Al-Naeli F.A."/>
            <person name="Rendon G.A."/>
            <person name="Fields C."/>
        </authorList>
    </citation>
    <scope>NUCLEOTIDE SEQUENCE [LARGE SCALE GENOMIC DNA]</scope>
    <source>
        <strain evidence="6">CR-DP1</strain>
    </source>
</reference>
<evidence type="ECO:0000256" key="5">
    <source>
        <dbReference type="SAM" id="MobiDB-lite"/>
    </source>
</evidence>
<keyword evidence="1 4" id="KW-0812">Transmembrane</keyword>
<comment type="similarity">
    <text evidence="4">Belongs to the copper transporter (Ctr) (TC 1.A.56) family. SLC31A subfamily.</text>
</comment>
<dbReference type="PANTHER" id="PTHR12483">
    <property type="entry name" value="SOLUTE CARRIER FAMILY 31 COPPER TRANSPORTERS"/>
    <property type="match status" value="1"/>
</dbReference>
<dbReference type="EMBL" id="LAEV01002003">
    <property type="protein sequence ID" value="KKA26725.1"/>
    <property type="molecule type" value="Genomic_DNA"/>
</dbReference>
<comment type="subcellular location">
    <subcellularLocation>
        <location evidence="4">Membrane</location>
        <topology evidence="4">Multi-pass membrane protein</topology>
    </subcellularLocation>
</comment>
<evidence type="ECO:0000256" key="2">
    <source>
        <dbReference type="ARBA" id="ARBA00022989"/>
    </source>
</evidence>
<evidence type="ECO:0000256" key="4">
    <source>
        <dbReference type="RuleBase" id="RU367022"/>
    </source>
</evidence>
<dbReference type="Proteomes" id="UP000033483">
    <property type="component" value="Unassembled WGS sequence"/>
</dbReference>
<keyword evidence="4" id="KW-0187">Copper transport</keyword>
<evidence type="ECO:0000256" key="1">
    <source>
        <dbReference type="ARBA" id="ARBA00022692"/>
    </source>
</evidence>
<dbReference type="OrthoDB" id="73901at2759"/>
<keyword evidence="4" id="KW-0813">Transport</keyword>
<name>A0A0F4Z8Q9_9PEZI</name>
<accession>A0A0F4Z8Q9</accession>
<feature type="transmembrane region" description="Helical" evidence="4">
    <location>
        <begin position="182"/>
        <end position="204"/>
    </location>
</feature>
<feature type="transmembrane region" description="Helical" evidence="4">
    <location>
        <begin position="68"/>
        <end position="86"/>
    </location>
</feature>
<comment type="caution">
    <text evidence="6">The sequence shown here is derived from an EMBL/GenBank/DDBJ whole genome shotgun (WGS) entry which is preliminary data.</text>
</comment>
<dbReference type="PANTHER" id="PTHR12483:SF120">
    <property type="entry name" value="HIGH-AFFINITY COPPER TRANSPORTER CTRA2"/>
    <property type="match status" value="1"/>
</dbReference>
<evidence type="ECO:0000256" key="3">
    <source>
        <dbReference type="ARBA" id="ARBA00023136"/>
    </source>
</evidence>
<evidence type="ECO:0000313" key="7">
    <source>
        <dbReference type="Proteomes" id="UP000033483"/>
    </source>
</evidence>
<evidence type="ECO:0000313" key="6">
    <source>
        <dbReference type="EMBL" id="KKA26725.1"/>
    </source>
</evidence>
<keyword evidence="2 4" id="KW-1133">Transmembrane helix</keyword>
<dbReference type="Pfam" id="PF04145">
    <property type="entry name" value="Ctr"/>
    <property type="match status" value="1"/>
</dbReference>
<dbReference type="AlphaFoldDB" id="A0A0F4Z8Q9"/>
<feature type="region of interest" description="Disordered" evidence="5">
    <location>
        <begin position="1"/>
        <end position="36"/>
    </location>
</feature>
<dbReference type="GO" id="GO:0005375">
    <property type="term" value="F:copper ion transmembrane transporter activity"/>
    <property type="evidence" value="ECO:0007669"/>
    <property type="project" value="UniProtKB-UniRule"/>
</dbReference>
<keyword evidence="3 4" id="KW-0472">Membrane</keyword>
<keyword evidence="7" id="KW-1185">Reference proteome</keyword>
<gene>
    <name evidence="6" type="ORF">TD95_004994</name>
</gene>
<protein>
    <recommendedName>
        <fullName evidence="4">Copper transport protein</fullName>
    </recommendedName>
</protein>
<sequence length="210" mass="22651">MPATSLFPRHGSSGVTEDMTMSGSSSSMSSSTTTTTTMSSSMMNMVFFNAHTTPLFSDSFSPSTRGQYAGVCIFIIVLAIVGRMLVAGKARLEARWEDQARKRMYVTVAGQQGLAESIAKNNSSRDLVISENGVEQNVKVLERQGPIVQPFRMSVDPVRALIDMVIAGVGYLLMLAVMTMNIGYFCSVLAGIFLGTLMVGRFMGPGDHSH</sequence>
<organism evidence="6 7">
    <name type="scientific">Thielaviopsis punctulata</name>
    <dbReference type="NCBI Taxonomy" id="72032"/>
    <lineage>
        <taxon>Eukaryota</taxon>
        <taxon>Fungi</taxon>
        <taxon>Dikarya</taxon>
        <taxon>Ascomycota</taxon>
        <taxon>Pezizomycotina</taxon>
        <taxon>Sordariomycetes</taxon>
        <taxon>Hypocreomycetidae</taxon>
        <taxon>Microascales</taxon>
        <taxon>Ceratocystidaceae</taxon>
        <taxon>Thielaviopsis</taxon>
    </lineage>
</organism>
<feature type="compositionally biased region" description="Low complexity" evidence="5">
    <location>
        <begin position="19"/>
        <end position="36"/>
    </location>
</feature>
<proteinExistence type="inferred from homology"/>
<keyword evidence="4" id="KW-0186">Copper</keyword>